<name>A0AAV4TQD2_CAEEX</name>
<protein>
    <submittedName>
        <fullName evidence="1">Uncharacterized protein</fullName>
    </submittedName>
</protein>
<keyword evidence="2" id="KW-1185">Reference proteome</keyword>
<sequence length="133" mass="15313">MTEDRNKSFIPPREKSPKTKMTYGSCAIYLDLAAFFGSDSFYRRHNIRTAKDATLLQEHQGPMLSHRSHYQPSIQLTLKIEPKSKAGYFKDKALRFISVIKHRTRSSQSSLPVFVIDDRGSQQKASFFPQKES</sequence>
<reference evidence="1 2" key="1">
    <citation type="submission" date="2021-06" db="EMBL/GenBank/DDBJ databases">
        <title>Caerostris extrusa draft genome.</title>
        <authorList>
            <person name="Kono N."/>
            <person name="Arakawa K."/>
        </authorList>
    </citation>
    <scope>NUCLEOTIDE SEQUENCE [LARGE SCALE GENOMIC DNA]</scope>
</reference>
<evidence type="ECO:0000313" key="1">
    <source>
        <dbReference type="EMBL" id="GIY47954.1"/>
    </source>
</evidence>
<comment type="caution">
    <text evidence="1">The sequence shown here is derived from an EMBL/GenBank/DDBJ whole genome shotgun (WGS) entry which is preliminary data.</text>
</comment>
<dbReference type="EMBL" id="BPLR01011653">
    <property type="protein sequence ID" value="GIY47954.1"/>
    <property type="molecule type" value="Genomic_DNA"/>
</dbReference>
<dbReference type="Proteomes" id="UP001054945">
    <property type="component" value="Unassembled WGS sequence"/>
</dbReference>
<organism evidence="1 2">
    <name type="scientific">Caerostris extrusa</name>
    <name type="common">Bark spider</name>
    <name type="synonym">Caerostris bankana</name>
    <dbReference type="NCBI Taxonomy" id="172846"/>
    <lineage>
        <taxon>Eukaryota</taxon>
        <taxon>Metazoa</taxon>
        <taxon>Ecdysozoa</taxon>
        <taxon>Arthropoda</taxon>
        <taxon>Chelicerata</taxon>
        <taxon>Arachnida</taxon>
        <taxon>Araneae</taxon>
        <taxon>Araneomorphae</taxon>
        <taxon>Entelegynae</taxon>
        <taxon>Araneoidea</taxon>
        <taxon>Araneidae</taxon>
        <taxon>Caerostris</taxon>
    </lineage>
</organism>
<dbReference type="AlphaFoldDB" id="A0AAV4TQD2"/>
<gene>
    <name evidence="1" type="ORF">CEXT_205931</name>
</gene>
<evidence type="ECO:0000313" key="2">
    <source>
        <dbReference type="Proteomes" id="UP001054945"/>
    </source>
</evidence>
<accession>A0AAV4TQD2</accession>
<proteinExistence type="predicted"/>